<feature type="domain" description="Sodium/calcium exchanger membrane region" evidence="6">
    <location>
        <begin position="192"/>
        <end position="332"/>
    </location>
</feature>
<dbReference type="GO" id="GO:0006874">
    <property type="term" value="P:intracellular calcium ion homeostasis"/>
    <property type="evidence" value="ECO:0007669"/>
    <property type="project" value="TreeGrafter"/>
</dbReference>
<comment type="subcellular location">
    <subcellularLocation>
        <location evidence="1">Membrane</location>
        <topology evidence="1">Multi-pass membrane protein</topology>
    </subcellularLocation>
</comment>
<dbReference type="InterPro" id="IPR044880">
    <property type="entry name" value="NCX_ion-bd_dom_sf"/>
</dbReference>
<evidence type="ECO:0000256" key="5">
    <source>
        <dbReference type="SAM" id="Phobius"/>
    </source>
</evidence>
<evidence type="ECO:0000259" key="6">
    <source>
        <dbReference type="Pfam" id="PF01699"/>
    </source>
</evidence>
<dbReference type="EMBL" id="DTHO01000011">
    <property type="protein sequence ID" value="HGG99067.1"/>
    <property type="molecule type" value="Genomic_DNA"/>
</dbReference>
<feature type="transmembrane region" description="Helical" evidence="5">
    <location>
        <begin position="74"/>
        <end position="101"/>
    </location>
</feature>
<dbReference type="AlphaFoldDB" id="A0A7C4ELK2"/>
<dbReference type="GO" id="GO:0008273">
    <property type="term" value="F:calcium, potassium:sodium antiporter activity"/>
    <property type="evidence" value="ECO:0007669"/>
    <property type="project" value="TreeGrafter"/>
</dbReference>
<dbReference type="InterPro" id="IPR004837">
    <property type="entry name" value="NaCa_Exmemb"/>
</dbReference>
<keyword evidence="3 5" id="KW-1133">Transmembrane helix</keyword>
<dbReference type="Gene3D" id="1.20.1420.30">
    <property type="entry name" value="NCX, central ion-binding region"/>
    <property type="match status" value="1"/>
</dbReference>
<feature type="domain" description="Sodium/calcium exchanger membrane region" evidence="6">
    <location>
        <begin position="5"/>
        <end position="156"/>
    </location>
</feature>
<keyword evidence="4 5" id="KW-0472">Membrane</keyword>
<feature type="transmembrane region" description="Helical" evidence="5">
    <location>
        <begin position="39"/>
        <end position="62"/>
    </location>
</feature>
<feature type="transmembrane region" description="Helical" evidence="5">
    <location>
        <begin position="121"/>
        <end position="154"/>
    </location>
</feature>
<dbReference type="PANTHER" id="PTHR10846">
    <property type="entry name" value="SODIUM/POTASSIUM/CALCIUM EXCHANGER"/>
    <property type="match status" value="1"/>
</dbReference>
<accession>A0A7C4ELK2</accession>
<gene>
    <name evidence="7" type="ORF">ENV75_01245</name>
</gene>
<dbReference type="InterPro" id="IPR004481">
    <property type="entry name" value="K/Na/Ca-exchanger"/>
</dbReference>
<evidence type="ECO:0000256" key="4">
    <source>
        <dbReference type="ARBA" id="ARBA00023136"/>
    </source>
</evidence>
<dbReference type="GO" id="GO:0005886">
    <property type="term" value="C:plasma membrane"/>
    <property type="evidence" value="ECO:0007669"/>
    <property type="project" value="TreeGrafter"/>
</dbReference>
<organism evidence="7">
    <name type="scientific">Thermodesulfovibrio aggregans</name>
    <dbReference type="NCBI Taxonomy" id="86166"/>
    <lineage>
        <taxon>Bacteria</taxon>
        <taxon>Pseudomonadati</taxon>
        <taxon>Nitrospirota</taxon>
        <taxon>Thermodesulfovibrionia</taxon>
        <taxon>Thermodesulfovibrionales</taxon>
        <taxon>Thermodesulfovibrionaceae</taxon>
        <taxon>Thermodesulfovibrio</taxon>
    </lineage>
</organism>
<dbReference type="Pfam" id="PF01699">
    <property type="entry name" value="Na_Ca_ex"/>
    <property type="match status" value="2"/>
</dbReference>
<evidence type="ECO:0000313" key="7">
    <source>
        <dbReference type="EMBL" id="HGG99067.1"/>
    </source>
</evidence>
<feature type="transmembrane region" description="Helical" evidence="5">
    <location>
        <begin position="315"/>
        <end position="332"/>
    </location>
</feature>
<feature type="transmembrane region" description="Helical" evidence="5">
    <location>
        <begin position="284"/>
        <end position="303"/>
    </location>
</feature>
<keyword evidence="2 5" id="KW-0812">Transmembrane</keyword>
<feature type="transmembrane region" description="Helical" evidence="5">
    <location>
        <begin position="217"/>
        <end position="236"/>
    </location>
</feature>
<name>A0A7C4ELK2_9BACT</name>
<dbReference type="GO" id="GO:0005262">
    <property type="term" value="F:calcium channel activity"/>
    <property type="evidence" value="ECO:0007669"/>
    <property type="project" value="TreeGrafter"/>
</dbReference>
<evidence type="ECO:0000256" key="3">
    <source>
        <dbReference type="ARBA" id="ARBA00022989"/>
    </source>
</evidence>
<dbReference type="PANTHER" id="PTHR10846:SF8">
    <property type="entry name" value="INNER MEMBRANE PROTEIN YRBG"/>
    <property type="match status" value="1"/>
</dbReference>
<feature type="transmembrane region" description="Helical" evidence="5">
    <location>
        <begin position="257"/>
        <end position="278"/>
    </location>
</feature>
<proteinExistence type="predicted"/>
<feature type="transmembrane region" description="Helical" evidence="5">
    <location>
        <begin position="189"/>
        <end position="211"/>
    </location>
</feature>
<sequence>MATEIFLLLLNLFLILLCAEVFTNGLEVFGKKLSLTQAIVGSVLAAIGTALPETIIPLVAIFSHKSEAGHSIGVGAILGAPFMLSTMAFLMIGLTVVSGYVVKRRAFVFEAEILTIKKDLIFFLLMYSSGIFLPLIIKWHIIVAVMLLFGYIFYLYQTFRSESDEILHEERLYFEKLFGKILPVKKLKIFFSLFQVLLALLIMIKGAHGFVEALWKVSFKLGFDPLLFALLIAPIATELPEKFNSITWTFKGRDTLAMGNVTGAMVFQSTFPVSIGIIFTEWNITGYAFLSACLALLSGLIILGEIHFRKRISPFTLIFSGSFYLIYALLIIKPF</sequence>
<reference evidence="7" key="1">
    <citation type="journal article" date="2020" name="mSystems">
        <title>Genome- and Community-Level Interaction Insights into Carbon Utilization and Element Cycling Functions of Hydrothermarchaeota in Hydrothermal Sediment.</title>
        <authorList>
            <person name="Zhou Z."/>
            <person name="Liu Y."/>
            <person name="Xu W."/>
            <person name="Pan J."/>
            <person name="Luo Z.H."/>
            <person name="Li M."/>
        </authorList>
    </citation>
    <scope>NUCLEOTIDE SEQUENCE [LARGE SCALE GENOMIC DNA]</scope>
    <source>
        <strain evidence="7">SpSt-788</strain>
    </source>
</reference>
<protein>
    <submittedName>
        <fullName evidence="7">Sodium:calcium antiporter</fullName>
    </submittedName>
</protein>
<evidence type="ECO:0000256" key="1">
    <source>
        <dbReference type="ARBA" id="ARBA00004141"/>
    </source>
</evidence>
<comment type="caution">
    <text evidence="7">The sequence shown here is derived from an EMBL/GenBank/DDBJ whole genome shotgun (WGS) entry which is preliminary data.</text>
</comment>
<evidence type="ECO:0000256" key="2">
    <source>
        <dbReference type="ARBA" id="ARBA00022692"/>
    </source>
</evidence>